<feature type="region of interest" description="Disordered" evidence="17">
    <location>
        <begin position="1903"/>
        <end position="1922"/>
    </location>
</feature>
<evidence type="ECO:0000256" key="17">
    <source>
        <dbReference type="SAM" id="MobiDB-lite"/>
    </source>
</evidence>
<dbReference type="CDD" id="cd15457">
    <property type="entry name" value="NADAR"/>
    <property type="match status" value="1"/>
</dbReference>
<dbReference type="InterPro" id="IPR000157">
    <property type="entry name" value="TIR_dom"/>
</dbReference>
<keyword evidence="20" id="KW-1185">Reference proteome</keyword>
<feature type="region of interest" description="Disordered" evidence="17">
    <location>
        <begin position="1803"/>
        <end position="1825"/>
    </location>
</feature>
<evidence type="ECO:0000256" key="2">
    <source>
        <dbReference type="ARBA" id="ARBA00004167"/>
    </source>
</evidence>
<protein>
    <submittedName>
        <fullName evidence="19">Immune-associated nucleotide-binding protein 7 (AtIAN7) (AIG1-like protein)</fullName>
    </submittedName>
</protein>
<keyword evidence="5" id="KW-0934">Plastid</keyword>
<organism evidence="19 20">
    <name type="scientific">Durusdinium trenchii</name>
    <dbReference type="NCBI Taxonomy" id="1381693"/>
    <lineage>
        <taxon>Eukaryota</taxon>
        <taxon>Sar</taxon>
        <taxon>Alveolata</taxon>
        <taxon>Dinophyceae</taxon>
        <taxon>Suessiales</taxon>
        <taxon>Symbiodiniaceae</taxon>
        <taxon>Durusdinium</taxon>
    </lineage>
</organism>
<dbReference type="InterPro" id="IPR027417">
    <property type="entry name" value="P-loop_NTPase"/>
</dbReference>
<feature type="region of interest" description="Disordered" evidence="17">
    <location>
        <begin position="121"/>
        <end position="159"/>
    </location>
</feature>
<evidence type="ECO:0000256" key="5">
    <source>
        <dbReference type="ARBA" id="ARBA00022640"/>
    </source>
</evidence>
<evidence type="ECO:0000256" key="13">
    <source>
        <dbReference type="ARBA" id="ARBA00022989"/>
    </source>
</evidence>
<keyword evidence="4" id="KW-0150">Chloroplast</keyword>
<dbReference type="Pfam" id="PF13676">
    <property type="entry name" value="TIR_2"/>
    <property type="match status" value="1"/>
</dbReference>
<keyword evidence="9" id="KW-0378">Hydrolase</keyword>
<keyword evidence="6" id="KW-0812">Transmembrane</keyword>
<keyword evidence="10" id="KW-1002">Plastid outer membrane</keyword>
<keyword evidence="14" id="KW-0342">GTP-binding</keyword>
<keyword evidence="13" id="KW-1133">Transmembrane helix</keyword>
<dbReference type="InterPro" id="IPR037238">
    <property type="entry name" value="YbiA-like_sf"/>
</dbReference>
<feature type="region of interest" description="Disordered" evidence="17">
    <location>
        <begin position="1574"/>
        <end position="1598"/>
    </location>
</feature>
<evidence type="ECO:0000256" key="8">
    <source>
        <dbReference type="ARBA" id="ARBA00022741"/>
    </source>
</evidence>
<dbReference type="Gene3D" id="3.40.50.10140">
    <property type="entry name" value="Toll/interleukin-1 receptor homology (TIR) domain"/>
    <property type="match status" value="1"/>
</dbReference>
<evidence type="ECO:0000256" key="3">
    <source>
        <dbReference type="ARBA" id="ARBA00022448"/>
    </source>
</evidence>
<dbReference type="PANTHER" id="PTHR10903">
    <property type="entry name" value="GTPASE, IMAP FAMILY MEMBER-RELATED"/>
    <property type="match status" value="1"/>
</dbReference>
<evidence type="ECO:0000256" key="14">
    <source>
        <dbReference type="ARBA" id="ARBA00023134"/>
    </source>
</evidence>
<evidence type="ECO:0000256" key="7">
    <source>
        <dbReference type="ARBA" id="ARBA00022723"/>
    </source>
</evidence>
<evidence type="ECO:0000256" key="10">
    <source>
        <dbReference type="ARBA" id="ARBA00022805"/>
    </source>
</evidence>
<evidence type="ECO:0000313" key="19">
    <source>
        <dbReference type="EMBL" id="CAK9091438.1"/>
    </source>
</evidence>
<dbReference type="SUPFAM" id="SSF52200">
    <property type="entry name" value="Toll/Interleukin receptor TIR domain"/>
    <property type="match status" value="1"/>
</dbReference>
<evidence type="ECO:0000256" key="9">
    <source>
        <dbReference type="ARBA" id="ARBA00022801"/>
    </source>
</evidence>
<feature type="region of interest" description="Disordered" evidence="17">
    <location>
        <begin position="1631"/>
        <end position="1650"/>
    </location>
</feature>
<dbReference type="SUPFAM" id="SSF143990">
    <property type="entry name" value="YbiA-like"/>
    <property type="match status" value="1"/>
</dbReference>
<feature type="domain" description="AIG1-type G" evidence="18">
    <location>
        <begin position="657"/>
        <end position="895"/>
    </location>
</feature>
<dbReference type="InterPro" id="IPR035897">
    <property type="entry name" value="Toll_tir_struct_dom_sf"/>
</dbReference>
<dbReference type="Gene3D" id="3.40.50.300">
    <property type="entry name" value="P-loop containing nucleotide triphosphate hydrolases"/>
    <property type="match status" value="1"/>
</dbReference>
<feature type="compositionally biased region" description="Basic and acidic residues" evidence="17">
    <location>
        <begin position="1910"/>
        <end position="1922"/>
    </location>
</feature>
<keyword evidence="11" id="KW-0460">Magnesium</keyword>
<evidence type="ECO:0000256" key="15">
    <source>
        <dbReference type="ARBA" id="ARBA00023136"/>
    </source>
</evidence>
<evidence type="ECO:0000256" key="6">
    <source>
        <dbReference type="ARBA" id="ARBA00022692"/>
    </source>
</evidence>
<evidence type="ECO:0000256" key="11">
    <source>
        <dbReference type="ARBA" id="ARBA00022842"/>
    </source>
</evidence>
<keyword evidence="3" id="KW-0813">Transport</keyword>
<evidence type="ECO:0000256" key="12">
    <source>
        <dbReference type="ARBA" id="ARBA00022927"/>
    </source>
</evidence>
<keyword evidence="7" id="KW-0479">Metal-binding</keyword>
<proteinExistence type="predicted"/>
<dbReference type="EMBL" id="CAXAMM010040154">
    <property type="protein sequence ID" value="CAK9091438.1"/>
    <property type="molecule type" value="Genomic_DNA"/>
</dbReference>
<evidence type="ECO:0000313" key="20">
    <source>
        <dbReference type="Proteomes" id="UP001642464"/>
    </source>
</evidence>
<keyword evidence="12" id="KW-0653">Protein transport</keyword>
<dbReference type="Gene3D" id="1.10.357.40">
    <property type="entry name" value="YbiA-like"/>
    <property type="match status" value="1"/>
</dbReference>
<gene>
    <name evidence="19" type="ORF">SCF082_LOCUS43076</name>
</gene>
<keyword evidence="8" id="KW-0547">Nucleotide-binding</keyword>
<dbReference type="InterPro" id="IPR045058">
    <property type="entry name" value="GIMA/IAN/Toc"/>
</dbReference>
<dbReference type="PANTHER" id="PTHR10903:SF135">
    <property type="entry name" value="TRANSLOCASE OF CHLOROPLAST 120, CHLOROPLASTIC-RELATED"/>
    <property type="match status" value="1"/>
</dbReference>
<dbReference type="Pfam" id="PF04548">
    <property type="entry name" value="AIG1"/>
    <property type="match status" value="1"/>
</dbReference>
<accession>A0ABP0QTM1</accession>
<sequence length="1922" mass="217328">MMRAGRRRSQGHRANANAELKVGDTVRIKEDANLEALDVNAAFKERLGDLKASGKVTTIRVRILERVKVESPFPFGWLPSEIFVQAPAEASAQLVEQSPRVVQIRRRPSLSDFRHLLNRRRSSPQRADLNRAGRNNRASVAAEAEEEQPTPEPGPGSLRQESVVRLFLAGDELKEAQKGFYLPQMDRMHMLKGRVLAIDRNRRTCRVGGDLGFLWYKWDCLEPVDPDDAEDENLAAASRQKLQRSCFMCFDRKSPQTWQAVSLLAHELEEATDCRIEVQFFARMPEIESFELVVPVMDPGFFKSQPALLALIKACEAPEVQVAPIKLRTAETPDFDAVHLLKKDFPSRDSMLRDEDFWGAFLHNPDFSLDNLKRAFERCVEEYSGNDFGPLDATPITLSDQAEAFASSLIVWDCFLSHNWRNDGDVTDANHARVSEINDQLRDQGLVTWFDDQELTGDIHRQIAHGIQSSRKVLIFITRAYMRKIDSRENDNCKLEFDLASDRKLYELASAEEATTTTEREAAVSTMTEPRRELVQVLKNPDGAKSRGSVIGRIKKRLSRTASHRIMNLYADERNVMLIVPSTQRNARRQTSLPICTVDQVTDVNIEDTDENEGFEGVWTLEFRNSNGELETRLFRSKSSFYAVGWVQHFRTLRGMKRVRAVAVMGKSGAGKSTLCNEIAGRNAFQVGAGADAVTFESKLYLTRWFGEADGDELVVVDTPGLSDPQNRDTELMTNMFECLSELGGVETFLIVINSQDPRFDMGLQRMLKVFEQRFGRRFWDHVILVFSRWAMDERSVRQRADANITEESKREDWSRLIAEKLPNAVSERRQFLPAVFVDSCPYDDQEKAETRDRLDHIRYMATAQSLFDCRLSNMRTDVYASGTVREEDVAEESKPLVELLSSLQLEHRLKGLLDDGVTTLDVLFSIGEGLEDLGWTDEEIQQLAYRNADISIDAPNFQVVEELRALGLPQDQVIVQQLDARQLMKMSRAEVKEDLRYRVGDIVKFHKWRQLVLDQVPVHEDFLWPGCLVKRNQRAWPFDNREKRAVHMDMRGAGVVLSFRRHDGSVVGSQKLPQGWHGSPDAFNAPTQPGWVRVYWFASGYTNTYKMAPGEWTDEVASERVDLIFVSFDKAHVLSINPMDPTATSFDESAVRPTLEHLRCRFRFAKGIKGPHLSLFDTRPEICEEVGGFRHGDVVKVDARLPPELAGNPMGAMLQAMLNNALADKEFICVGVSPDSNGSLKLWFHDPEDAGAGILSGDGELTKVSEAEVTEHGYDDWDAHSDDGIENDELDWVAQNIEETFTYGIGNNFPEPAQFDIRDEILEKFKFGLRHGDRLELKRDDNSRMFTVVGVSMHNADYPRFWMHEDGDAGATIWLRLHEDLGSKFAATGENRGPLQPLNVNEDFWWQMPSPEVVREMTIRETYQFPKGRHVLVRNAMFDVSDEVCLKLCGYKSGTVLQVRNRDFFLTVVGAHRDPDDNEIKLWFYKRGDQGVGLMPNYPRLIRSGALVKAEAAVLVEALELSFGPSKVPRTKPLLQTRSKNPVQVRRLEVQDPHPHLRGRRPPPALQHLGKVQPHELEQRSRPCSRKASSNPALDLAILQSMRPAAARTRREWEPWCQCNARKNRRRARSGCRGGRAAPWAPPPARPGSGRAVEAFYQWHRCRGRQDDARCAAACEAILATPSSREGALKAKRTAAQVRELCTPQDWDTVKDGVASAGLRLKFAQRAELRRRLLATGQRPLVHTSQFDRYWGVVVVDGKREGQNVLGRMMQRMREHLQVVADVGEEHSLGEIRRQVRESAGLCPHDQKAPPHRRQRPQVGDSKTHHFPFSAAAAAFRANVQGASLLDLAAVAIAAAAVLVTLPLTPPSVVRLNDLHLSPTILACLPLSPALSLCCHQHCGSWTSQDCDSDGRMPRPRTSDK</sequence>
<dbReference type="InterPro" id="IPR006703">
    <property type="entry name" value="G_AIG1"/>
</dbReference>
<name>A0ABP0QTM1_9DINO</name>
<evidence type="ECO:0000256" key="1">
    <source>
        <dbReference type="ARBA" id="ARBA00001946"/>
    </source>
</evidence>
<reference evidence="19 20" key="1">
    <citation type="submission" date="2024-02" db="EMBL/GenBank/DDBJ databases">
        <authorList>
            <person name="Chen Y."/>
            <person name="Shah S."/>
            <person name="Dougan E. K."/>
            <person name="Thang M."/>
            <person name="Chan C."/>
        </authorList>
    </citation>
    <scope>NUCLEOTIDE SEQUENCE [LARGE SCALE GENOMIC DNA]</scope>
</reference>
<dbReference type="Proteomes" id="UP001642464">
    <property type="component" value="Unassembled WGS sequence"/>
</dbReference>
<dbReference type="Pfam" id="PF08719">
    <property type="entry name" value="NADAR"/>
    <property type="match status" value="1"/>
</dbReference>
<comment type="cofactor">
    <cofactor evidence="1">
        <name>Mg(2+)</name>
        <dbReference type="ChEBI" id="CHEBI:18420"/>
    </cofactor>
</comment>
<dbReference type="InterPro" id="IPR012816">
    <property type="entry name" value="NADAR"/>
</dbReference>
<dbReference type="SUPFAM" id="SSF52540">
    <property type="entry name" value="P-loop containing nucleoside triphosphate hydrolases"/>
    <property type="match status" value="1"/>
</dbReference>
<dbReference type="PROSITE" id="PS51720">
    <property type="entry name" value="G_AIG1"/>
    <property type="match status" value="1"/>
</dbReference>
<keyword evidence="15" id="KW-0472">Membrane</keyword>
<evidence type="ECO:0000256" key="16">
    <source>
        <dbReference type="ARBA" id="ARBA00024013"/>
    </source>
</evidence>
<evidence type="ECO:0000259" key="18">
    <source>
        <dbReference type="PROSITE" id="PS51720"/>
    </source>
</evidence>
<comment type="subcellular location">
    <subcellularLocation>
        <location evidence="2">Membrane</location>
        <topology evidence="2">Single-pass membrane protein</topology>
    </subcellularLocation>
    <subcellularLocation>
        <location evidence="16">Plastid</location>
        <location evidence="16">Chloroplast outer membrane</location>
    </subcellularLocation>
</comment>
<comment type="caution">
    <text evidence="19">The sequence shown here is derived from an EMBL/GenBank/DDBJ whole genome shotgun (WGS) entry which is preliminary data.</text>
</comment>
<evidence type="ECO:0000256" key="4">
    <source>
        <dbReference type="ARBA" id="ARBA00022528"/>
    </source>
</evidence>